<keyword evidence="2" id="KW-0472">Membrane</keyword>
<dbReference type="OrthoDB" id="5298693at2"/>
<keyword evidence="5" id="KW-1185">Reference proteome</keyword>
<dbReference type="AlphaFoldDB" id="A0A2I1DPG6"/>
<dbReference type="EMBL" id="MXAV01000007">
    <property type="protein sequence ID" value="PKY11739.1"/>
    <property type="molecule type" value="Genomic_DNA"/>
</dbReference>
<evidence type="ECO:0000259" key="3">
    <source>
        <dbReference type="SMART" id="SM00471"/>
    </source>
</evidence>
<evidence type="ECO:0000256" key="2">
    <source>
        <dbReference type="SAM" id="Phobius"/>
    </source>
</evidence>
<feature type="domain" description="HD/PDEase" evidence="3">
    <location>
        <begin position="171"/>
        <end position="439"/>
    </location>
</feature>
<feature type="compositionally biased region" description="Acidic residues" evidence="1">
    <location>
        <begin position="558"/>
        <end position="577"/>
    </location>
</feature>
<keyword evidence="2" id="KW-1133">Transmembrane helix</keyword>
<dbReference type="SMART" id="SM00471">
    <property type="entry name" value="HDc"/>
    <property type="match status" value="1"/>
</dbReference>
<feature type="region of interest" description="Disordered" evidence="1">
    <location>
        <begin position="510"/>
        <end position="660"/>
    </location>
</feature>
<dbReference type="Proteomes" id="UP000234329">
    <property type="component" value="Unassembled WGS sequence"/>
</dbReference>
<dbReference type="InterPro" id="IPR006674">
    <property type="entry name" value="HD_domain"/>
</dbReference>
<accession>A0A2I1DPG6</accession>
<gene>
    <name evidence="4" type="ORF">B1757_02815</name>
</gene>
<proteinExistence type="predicted"/>
<dbReference type="CDD" id="cd00077">
    <property type="entry name" value="HDc"/>
    <property type="match status" value="1"/>
</dbReference>
<comment type="caution">
    <text evidence="4">The sequence shown here is derived from an EMBL/GenBank/DDBJ whole genome shotgun (WGS) entry which is preliminary data.</text>
</comment>
<feature type="compositionally biased region" description="Basic and acidic residues" evidence="1">
    <location>
        <begin position="629"/>
        <end position="660"/>
    </location>
</feature>
<name>A0A2I1DPG6_9PROT</name>
<protein>
    <recommendedName>
        <fullName evidence="3">HD/PDEase domain-containing protein</fullName>
    </recommendedName>
</protein>
<feature type="compositionally biased region" description="Basic and acidic residues" evidence="1">
    <location>
        <begin position="510"/>
        <end position="521"/>
    </location>
</feature>
<dbReference type="InterPro" id="IPR003607">
    <property type="entry name" value="HD/PDEase_dom"/>
</dbReference>
<feature type="transmembrane region" description="Helical" evidence="2">
    <location>
        <begin position="12"/>
        <end position="35"/>
    </location>
</feature>
<evidence type="ECO:0000313" key="5">
    <source>
        <dbReference type="Proteomes" id="UP000234329"/>
    </source>
</evidence>
<sequence length="812" mass="89979">MAVPVHRRLLSATATVLGFWALVATVVTFFFFSKVFSQSFLFMGDRIVWVIACTLAATAFILFWEAAETFTITQGLRPQSRRGLSTTTLGMLPQSHGITGPRQPIPIKQRASKLEAAIARLEREKAESLLDKHALKHFALTPSPRSELFWSIYGIIEESGLPASPFHGSHGDASLLEHSLRVAAAMARVWADMESSGITAVRASEKASSRSFDLETAILAGFAHDLGKVLCFRRVGKNGENIEVIGLHDIEGSRMLARLEAFWALLDPQGQHDDFTQRMLTQSIRYYHHAYAYPGSGFKRNYIQTDEAVVDLMQAIRKADLVAGSIEGREDEIANDYQDSNDLPEQKLEDQVWESFQYLISRTNLINHKSPEQRLGYKQGNLIFLAEKKIRAQICAHLGLTRSDYVSDNNGNPGPIIKIITAHLDELGILKKDFQQKSCKKPEGAGFYLQIEGTTRDGEAKEVEEKIPYYLARIEGSPLFSRFTELEDYRSRLAVLAPTWPQYFKAIGKEDKEQPAAEDHSSIAVPEPVSEDRPDADTDAPQEAMNRDVAQDAAPGNEAEETAEDDDDRDAPPDESGDLWGSVETASPADSEAASEPPAKPSVDPESASDPEPEPEPEPAESGQSVQADQDRAEQVPRAERLPRAERQQAMEAARKRAEQNHNVTQMIKGNMQTPAQRANAVSQRLREMMNTYPGILEDFPEKTRKRVLFSMVWLDEIQRDLRARNIPKSAMYRGNIAELLDQEPPGEAKTLVVDTLSALDAGLIPVLEARMMLQIVKDSDGCLDMVSSGFTAPLPPGDPLITASAQETNSG</sequence>
<evidence type="ECO:0000256" key="1">
    <source>
        <dbReference type="SAM" id="MobiDB-lite"/>
    </source>
</evidence>
<evidence type="ECO:0000313" key="4">
    <source>
        <dbReference type="EMBL" id="PKY11739.1"/>
    </source>
</evidence>
<organism evidence="4 5">
    <name type="scientific">Acidithiobacillus marinus</name>
    <dbReference type="NCBI Taxonomy" id="187490"/>
    <lineage>
        <taxon>Bacteria</taxon>
        <taxon>Pseudomonadati</taxon>
        <taxon>Pseudomonadota</taxon>
        <taxon>Acidithiobacillia</taxon>
        <taxon>Acidithiobacillales</taxon>
        <taxon>Acidithiobacillaceae</taxon>
        <taxon>Acidithiobacillus</taxon>
    </lineage>
</organism>
<dbReference type="InParanoid" id="A0A2I1DPG6"/>
<dbReference type="Pfam" id="PF01966">
    <property type="entry name" value="HD"/>
    <property type="match status" value="1"/>
</dbReference>
<feature type="transmembrane region" description="Helical" evidence="2">
    <location>
        <begin position="47"/>
        <end position="64"/>
    </location>
</feature>
<keyword evidence="2" id="KW-0812">Transmembrane</keyword>
<reference evidence="4 5" key="1">
    <citation type="submission" date="2017-03" db="EMBL/GenBank/DDBJ databases">
        <title>Draft genime sequence of the acidophilic sulfur-oxidizing bacterium Acidithiobacillus sp. SH, isolated from seawater.</title>
        <authorList>
            <person name="Sharmin S."/>
            <person name="Tokuhisa M."/>
            <person name="Kanao T."/>
            <person name="Kamimura K."/>
        </authorList>
    </citation>
    <scope>NUCLEOTIDE SEQUENCE [LARGE SCALE GENOMIC DNA]</scope>
    <source>
        <strain evidence="4 5">SH</strain>
    </source>
</reference>
<feature type="compositionally biased region" description="Low complexity" evidence="1">
    <location>
        <begin position="586"/>
        <end position="606"/>
    </location>
</feature>
<dbReference type="RefSeq" id="WP_101536880.1">
    <property type="nucleotide sequence ID" value="NZ_MXAV01000007.1"/>
</dbReference>
<dbReference type="SUPFAM" id="SSF109604">
    <property type="entry name" value="HD-domain/PDEase-like"/>
    <property type="match status" value="1"/>
</dbReference>
<feature type="compositionally biased region" description="Acidic residues" evidence="1">
    <location>
        <begin position="607"/>
        <end position="619"/>
    </location>
</feature>